<gene>
    <name evidence="1" type="ORF">SNEC2469_LOCUS14734</name>
</gene>
<dbReference type="EMBL" id="CAJNJA010023723">
    <property type="protein sequence ID" value="CAE7515325.1"/>
    <property type="molecule type" value="Genomic_DNA"/>
</dbReference>
<keyword evidence="2" id="KW-1185">Reference proteome</keyword>
<sequence length="445" mass="50223">MPSVKEFLLEQHWEATLASLFEMLQYQSPLLCAPNAFACLACTKSERYDVQDLHKKVLKALKAEWEMLLCLEQDAQGSQLVHRLCPQTRWQSYRELMVTFERESWQVTPLSKDMCLAWFAQVNCSSNCEDSFNTMQDACNRSGKSGLASMANLQALHIRSVNQKMTGKSFQPSAVELQAEDWEGAEVRGLRPKMFQPSTFVGSMLFSYDGKWFMCLGSAAAVVYAVQLIETGLTTAGSLPPPPEDETCIQASLPAVQRRDALVVSDEVCLLHLSPESAPVTLVVQYNKVQVHQYSLHFCDADASESVGSNLILRRSLKPDPLLVALMRTKGIVKLTVDGLARLMQEHQLPARKTMTKSARIRELMRLSAVRDSLASEELGELETLLTKMDERRLKRTAKEDEDEEAEDPEDPNLCMLRCPLPRFSGSNPRICMMPIRPWMQHDRC</sequence>
<accession>A0A812T424</accession>
<name>A0A812T424_9DINO</name>
<evidence type="ECO:0000313" key="2">
    <source>
        <dbReference type="Proteomes" id="UP000601435"/>
    </source>
</evidence>
<dbReference type="AlphaFoldDB" id="A0A812T424"/>
<feature type="non-terminal residue" evidence="1">
    <location>
        <position position="1"/>
    </location>
</feature>
<dbReference type="Proteomes" id="UP000601435">
    <property type="component" value="Unassembled WGS sequence"/>
</dbReference>
<protein>
    <submittedName>
        <fullName evidence="1">Uncharacterized protein</fullName>
    </submittedName>
</protein>
<comment type="caution">
    <text evidence="1">The sequence shown here is derived from an EMBL/GenBank/DDBJ whole genome shotgun (WGS) entry which is preliminary data.</text>
</comment>
<dbReference type="OrthoDB" id="441895at2759"/>
<reference evidence="1" key="1">
    <citation type="submission" date="2021-02" db="EMBL/GenBank/DDBJ databases">
        <authorList>
            <person name="Dougan E. K."/>
            <person name="Rhodes N."/>
            <person name="Thang M."/>
            <person name="Chan C."/>
        </authorList>
    </citation>
    <scope>NUCLEOTIDE SEQUENCE</scope>
</reference>
<organism evidence="1 2">
    <name type="scientific">Symbiodinium necroappetens</name>
    <dbReference type="NCBI Taxonomy" id="1628268"/>
    <lineage>
        <taxon>Eukaryota</taxon>
        <taxon>Sar</taxon>
        <taxon>Alveolata</taxon>
        <taxon>Dinophyceae</taxon>
        <taxon>Suessiales</taxon>
        <taxon>Symbiodiniaceae</taxon>
        <taxon>Symbiodinium</taxon>
    </lineage>
</organism>
<proteinExistence type="predicted"/>
<evidence type="ECO:0000313" key="1">
    <source>
        <dbReference type="EMBL" id="CAE7515325.1"/>
    </source>
</evidence>